<evidence type="ECO:0000259" key="1">
    <source>
        <dbReference type="Pfam" id="PF01261"/>
    </source>
</evidence>
<dbReference type="InterPro" id="IPR013022">
    <property type="entry name" value="Xyl_isomerase-like_TIM-brl"/>
</dbReference>
<protein>
    <submittedName>
        <fullName evidence="2">Unannotated protein</fullName>
    </submittedName>
</protein>
<name>A0A6J6AU64_9ZZZZ</name>
<dbReference type="PANTHER" id="PTHR12110">
    <property type="entry name" value="HYDROXYPYRUVATE ISOMERASE"/>
    <property type="match status" value="1"/>
</dbReference>
<organism evidence="2">
    <name type="scientific">freshwater metagenome</name>
    <dbReference type="NCBI Taxonomy" id="449393"/>
    <lineage>
        <taxon>unclassified sequences</taxon>
        <taxon>metagenomes</taxon>
        <taxon>ecological metagenomes</taxon>
    </lineage>
</organism>
<dbReference type="SUPFAM" id="SSF51658">
    <property type="entry name" value="Xylose isomerase-like"/>
    <property type="match status" value="1"/>
</dbReference>
<evidence type="ECO:0000313" key="2">
    <source>
        <dbReference type="EMBL" id="CAB4530490.1"/>
    </source>
</evidence>
<sequence>MSAKIAGAPISWGVIEVPGWGHQMSQDRVLREMTELGYSACEFGPLGFLPVEAAGRVATLSEHGLSAVGGFVPVVLHDVTHDPKPEIRAELEVFKAAGAEAMVLAASTGSEGYDSRPVLSDAQWQTLFTNLTELAALAAEYGILAVIHPHMGTIIESADDVARVLAGTSIGFCLDTGHMLIGGADPVTFARDHGDRVKHVHAKDVNLALANKVKSGEWTYYEGVAAGMYVPLGQGDVDVAAIVRSLEAAGFTGWYVLEQDYVVTAEPEEGEGPIIDARASVTYLRSLLGE</sequence>
<dbReference type="EMBL" id="CAEZSG010000001">
    <property type="protein sequence ID" value="CAB4530490.1"/>
    <property type="molecule type" value="Genomic_DNA"/>
</dbReference>
<dbReference type="AlphaFoldDB" id="A0A6J6AU64"/>
<dbReference type="InterPro" id="IPR050312">
    <property type="entry name" value="IolE/XylAMocC-like"/>
</dbReference>
<dbReference type="PANTHER" id="PTHR12110:SF41">
    <property type="entry name" value="INOSOSE DEHYDRATASE"/>
    <property type="match status" value="1"/>
</dbReference>
<gene>
    <name evidence="2" type="ORF">UFOPK1413_00012</name>
</gene>
<accession>A0A6J6AU64</accession>
<dbReference type="InterPro" id="IPR036237">
    <property type="entry name" value="Xyl_isomerase-like_sf"/>
</dbReference>
<reference evidence="2" key="1">
    <citation type="submission" date="2020-05" db="EMBL/GenBank/DDBJ databases">
        <authorList>
            <person name="Chiriac C."/>
            <person name="Salcher M."/>
            <person name="Ghai R."/>
            <person name="Kavagutti S V."/>
        </authorList>
    </citation>
    <scope>NUCLEOTIDE SEQUENCE</scope>
</reference>
<feature type="domain" description="Xylose isomerase-like TIM barrel" evidence="1">
    <location>
        <begin position="33"/>
        <end position="266"/>
    </location>
</feature>
<dbReference type="Gene3D" id="3.20.20.150">
    <property type="entry name" value="Divalent-metal-dependent TIM barrel enzymes"/>
    <property type="match status" value="1"/>
</dbReference>
<proteinExistence type="predicted"/>
<dbReference type="Pfam" id="PF01261">
    <property type="entry name" value="AP_endonuc_2"/>
    <property type="match status" value="1"/>
</dbReference>